<evidence type="ECO:0000313" key="3">
    <source>
        <dbReference type="Proteomes" id="UP000193689"/>
    </source>
</evidence>
<accession>A0A1Y2EB22</accession>
<evidence type="ECO:0000256" key="1">
    <source>
        <dbReference type="SAM" id="MobiDB-lite"/>
    </source>
</evidence>
<proteinExistence type="predicted"/>
<name>A0A1Y2EB22_9PEZI</name>
<dbReference type="AlphaFoldDB" id="A0A1Y2EB22"/>
<dbReference type="RefSeq" id="XP_040719056.1">
    <property type="nucleotide sequence ID" value="XM_040853613.1"/>
</dbReference>
<dbReference type="EMBL" id="MCFJ01000003">
    <property type="protein sequence ID" value="ORY68769.1"/>
    <property type="molecule type" value="Genomic_DNA"/>
</dbReference>
<reference evidence="2 3" key="1">
    <citation type="submission" date="2016-07" db="EMBL/GenBank/DDBJ databases">
        <title>Pervasive Adenine N6-methylation of Active Genes in Fungi.</title>
        <authorList>
            <consortium name="DOE Joint Genome Institute"/>
            <person name="Mondo S.J."/>
            <person name="Dannebaum R.O."/>
            <person name="Kuo R.C."/>
            <person name="Labutti K."/>
            <person name="Haridas S."/>
            <person name="Kuo A."/>
            <person name="Salamov A."/>
            <person name="Ahrendt S.R."/>
            <person name="Lipzen A."/>
            <person name="Sullivan W."/>
            <person name="Andreopoulos W.B."/>
            <person name="Clum A."/>
            <person name="Lindquist E."/>
            <person name="Daum C."/>
            <person name="Ramamoorthy G.K."/>
            <person name="Gryganskyi A."/>
            <person name="Culley D."/>
            <person name="Magnuson J.K."/>
            <person name="James T.Y."/>
            <person name="O'Malley M.A."/>
            <person name="Stajich J.E."/>
            <person name="Spatafora J.W."/>
            <person name="Visel A."/>
            <person name="Grigoriev I.V."/>
        </authorList>
    </citation>
    <scope>NUCLEOTIDE SEQUENCE [LARGE SCALE GENOMIC DNA]</scope>
    <source>
        <strain evidence="2 3">CBS 129021</strain>
    </source>
</reference>
<gene>
    <name evidence="2" type="ORF">BCR38DRAFT_138499</name>
</gene>
<comment type="caution">
    <text evidence="2">The sequence shown here is derived from an EMBL/GenBank/DDBJ whole genome shotgun (WGS) entry which is preliminary data.</text>
</comment>
<keyword evidence="3" id="KW-1185">Reference proteome</keyword>
<evidence type="ECO:0000313" key="2">
    <source>
        <dbReference type="EMBL" id="ORY68769.1"/>
    </source>
</evidence>
<dbReference type="InParanoid" id="A0A1Y2EB22"/>
<feature type="region of interest" description="Disordered" evidence="1">
    <location>
        <begin position="121"/>
        <end position="154"/>
    </location>
</feature>
<sequence>MRWMNRSVIGDPRSIVSTYGIGTTHNIKPRTVSSFQCERREMQNMFPTKSSIHSCTSVHHPLVLALLFSGSQMHHSELHVAPSSHRQDIQSKKNAQLTDCFSFPYLTRQENCYRQSSRIMQPIHQGSKSPYPPSPPAAAVRDNPESRTSGKRYS</sequence>
<protein>
    <submittedName>
        <fullName evidence="2">Uncharacterized protein</fullName>
    </submittedName>
</protein>
<dbReference type="Proteomes" id="UP000193689">
    <property type="component" value="Unassembled WGS sequence"/>
</dbReference>
<dbReference type="GeneID" id="63769825"/>
<organism evidence="2 3">
    <name type="scientific">Pseudomassariella vexata</name>
    <dbReference type="NCBI Taxonomy" id="1141098"/>
    <lineage>
        <taxon>Eukaryota</taxon>
        <taxon>Fungi</taxon>
        <taxon>Dikarya</taxon>
        <taxon>Ascomycota</taxon>
        <taxon>Pezizomycotina</taxon>
        <taxon>Sordariomycetes</taxon>
        <taxon>Xylariomycetidae</taxon>
        <taxon>Amphisphaeriales</taxon>
        <taxon>Pseudomassariaceae</taxon>
        <taxon>Pseudomassariella</taxon>
    </lineage>
</organism>